<evidence type="ECO:0000256" key="5">
    <source>
        <dbReference type="ARBA" id="ARBA00022989"/>
    </source>
</evidence>
<dbReference type="GO" id="GO:0005886">
    <property type="term" value="C:plasma membrane"/>
    <property type="evidence" value="ECO:0007669"/>
    <property type="project" value="UniProtKB-SubCell"/>
</dbReference>
<dbReference type="InterPro" id="IPR011701">
    <property type="entry name" value="MFS"/>
</dbReference>
<comment type="similarity">
    <text evidence="2">Belongs to the major facilitator superfamily.</text>
</comment>
<dbReference type="AlphaFoldDB" id="A0A081P6P3"/>
<evidence type="ECO:0000256" key="3">
    <source>
        <dbReference type="ARBA" id="ARBA00022448"/>
    </source>
</evidence>
<dbReference type="GO" id="GO:0022857">
    <property type="term" value="F:transmembrane transporter activity"/>
    <property type="evidence" value="ECO:0007669"/>
    <property type="project" value="InterPro"/>
</dbReference>
<feature type="transmembrane region" description="Helical" evidence="7">
    <location>
        <begin position="243"/>
        <end position="264"/>
    </location>
</feature>
<evidence type="ECO:0000313" key="10">
    <source>
        <dbReference type="Proteomes" id="UP000028123"/>
    </source>
</evidence>
<reference evidence="9 10" key="1">
    <citation type="submission" date="2014-06" db="EMBL/GenBank/DDBJ databases">
        <title>Draft genome sequence of Paenibacillus sp. MSt1.</title>
        <authorList>
            <person name="Aw Y.K."/>
            <person name="Ong K.S."/>
            <person name="Gan H.M."/>
            <person name="Lee S.M."/>
        </authorList>
    </citation>
    <scope>NUCLEOTIDE SEQUENCE [LARGE SCALE GENOMIC DNA]</scope>
    <source>
        <strain evidence="9 10">MSt1</strain>
    </source>
</reference>
<keyword evidence="5 7" id="KW-1133">Transmembrane helix</keyword>
<feature type="transmembrane region" description="Helical" evidence="7">
    <location>
        <begin position="209"/>
        <end position="231"/>
    </location>
</feature>
<feature type="transmembrane region" description="Helical" evidence="7">
    <location>
        <begin position="94"/>
        <end position="119"/>
    </location>
</feature>
<evidence type="ECO:0000256" key="2">
    <source>
        <dbReference type="ARBA" id="ARBA00008335"/>
    </source>
</evidence>
<feature type="transmembrane region" description="Helical" evidence="7">
    <location>
        <begin position="71"/>
        <end position="88"/>
    </location>
</feature>
<dbReference type="RefSeq" id="WP_036678749.1">
    <property type="nucleotide sequence ID" value="NZ_JNVM01000006.1"/>
</dbReference>
<feature type="transmembrane region" description="Helical" evidence="7">
    <location>
        <begin position="131"/>
        <end position="151"/>
    </location>
</feature>
<proteinExistence type="inferred from homology"/>
<dbReference type="InterPro" id="IPR051788">
    <property type="entry name" value="MFS_Transporter"/>
</dbReference>
<evidence type="ECO:0000256" key="1">
    <source>
        <dbReference type="ARBA" id="ARBA00004651"/>
    </source>
</evidence>
<dbReference type="SUPFAM" id="SSF103473">
    <property type="entry name" value="MFS general substrate transporter"/>
    <property type="match status" value="1"/>
</dbReference>
<keyword evidence="4 7" id="KW-0812">Transmembrane</keyword>
<name>A0A081P6P3_9BACL</name>
<dbReference type="Pfam" id="PF07690">
    <property type="entry name" value="MFS_1"/>
    <property type="match status" value="1"/>
</dbReference>
<comment type="subcellular location">
    <subcellularLocation>
        <location evidence="1">Cell membrane</location>
        <topology evidence="1">Multi-pass membrane protein</topology>
    </subcellularLocation>
</comment>
<keyword evidence="6 7" id="KW-0472">Membrane</keyword>
<dbReference type="PANTHER" id="PTHR23514:SF3">
    <property type="entry name" value="BYPASS OF STOP CODON PROTEIN 6"/>
    <property type="match status" value="1"/>
</dbReference>
<organism evidence="9 10">
    <name type="scientific">Paenibacillus tyrfis</name>
    <dbReference type="NCBI Taxonomy" id="1501230"/>
    <lineage>
        <taxon>Bacteria</taxon>
        <taxon>Bacillati</taxon>
        <taxon>Bacillota</taxon>
        <taxon>Bacilli</taxon>
        <taxon>Bacillales</taxon>
        <taxon>Paenibacillaceae</taxon>
        <taxon>Paenibacillus</taxon>
    </lineage>
</organism>
<feature type="domain" description="Major facilitator superfamily (MFS) profile" evidence="8">
    <location>
        <begin position="5"/>
        <end position="387"/>
    </location>
</feature>
<feature type="transmembrane region" description="Helical" evidence="7">
    <location>
        <begin position="334"/>
        <end position="352"/>
    </location>
</feature>
<feature type="transmembrane region" description="Helical" evidence="7">
    <location>
        <begin position="157"/>
        <end position="178"/>
    </location>
</feature>
<feature type="transmembrane region" description="Helical" evidence="7">
    <location>
        <begin position="5"/>
        <end position="26"/>
    </location>
</feature>
<protein>
    <submittedName>
        <fullName evidence="9">MFS transporter</fullName>
    </submittedName>
</protein>
<evidence type="ECO:0000313" key="9">
    <source>
        <dbReference type="EMBL" id="KEQ26366.1"/>
    </source>
</evidence>
<accession>A0A081P6P3</accession>
<dbReference type="eggNOG" id="COG0738">
    <property type="taxonomic scope" value="Bacteria"/>
</dbReference>
<evidence type="ECO:0000256" key="7">
    <source>
        <dbReference type="SAM" id="Phobius"/>
    </source>
</evidence>
<dbReference type="InterPro" id="IPR036259">
    <property type="entry name" value="MFS_trans_sf"/>
</dbReference>
<dbReference type="EMBL" id="JNVM01000006">
    <property type="protein sequence ID" value="KEQ26366.1"/>
    <property type="molecule type" value="Genomic_DNA"/>
</dbReference>
<comment type="caution">
    <text evidence="9">The sequence shown here is derived from an EMBL/GenBank/DDBJ whole genome shotgun (WGS) entry which is preliminary data.</text>
</comment>
<feature type="transmembrane region" description="Helical" evidence="7">
    <location>
        <begin position="38"/>
        <end position="59"/>
    </location>
</feature>
<keyword evidence="10" id="KW-1185">Reference proteome</keyword>
<dbReference type="OrthoDB" id="1674541at2"/>
<evidence type="ECO:0000259" key="8">
    <source>
        <dbReference type="PROSITE" id="PS50850"/>
    </source>
</evidence>
<feature type="transmembrane region" description="Helical" evidence="7">
    <location>
        <begin position="301"/>
        <end position="322"/>
    </location>
</feature>
<dbReference type="InterPro" id="IPR020846">
    <property type="entry name" value="MFS_dom"/>
</dbReference>
<evidence type="ECO:0000256" key="6">
    <source>
        <dbReference type="ARBA" id="ARBA00023136"/>
    </source>
</evidence>
<feature type="transmembrane region" description="Helical" evidence="7">
    <location>
        <begin position="364"/>
        <end position="381"/>
    </location>
</feature>
<feature type="transmembrane region" description="Helical" evidence="7">
    <location>
        <begin position="276"/>
        <end position="295"/>
    </location>
</feature>
<dbReference type="Proteomes" id="UP000028123">
    <property type="component" value="Unassembled WGS sequence"/>
</dbReference>
<keyword evidence="3" id="KW-0813">Transport</keyword>
<evidence type="ECO:0000256" key="4">
    <source>
        <dbReference type="ARBA" id="ARBA00022692"/>
    </source>
</evidence>
<dbReference type="PANTHER" id="PTHR23514">
    <property type="entry name" value="BYPASS OF STOP CODON PROTEIN 6"/>
    <property type="match status" value="1"/>
</dbReference>
<dbReference type="PROSITE" id="PS50850">
    <property type="entry name" value="MFS"/>
    <property type="match status" value="1"/>
</dbReference>
<gene>
    <name evidence="9" type="ORF">ET33_31365</name>
</gene>
<sequence>MINRLIWMGCLCYVITGVSMVIVGSVLPELLKHYSQSYGSGGMLIFVQFVGLLSGVLSMPAISRKLGRKSAVMLGLGLVGMELFAGLLPPWPAVVLLAGLAGFGTGLVESCIGTIILLAVKQKQAAAMSKLEVTFGVGALAMPSLASFLIAKGLWTYSFFLLGIGALATALVWSRLSFGEMDGMLTRKEAESGGGQVQRPAYARSGIPFLALCAGFFFLYGGSEVAVVHFFPSIFMERWGIDSSLATLTVTVYWTAMVIGRILTGILGDRWTYFRFLRAATLLSLASLLVLPFSHYAWGGFVISFLLGLGMSGMFAVALIYANQSLPGMTERTTSILLAANGLGGSLLPLGVGRVMDAFPIQTAMWLYPAVMLVMLVVLTVSRRRPQTQSAPLHAGRSME</sequence>
<dbReference type="Gene3D" id="1.20.1250.20">
    <property type="entry name" value="MFS general substrate transporter like domains"/>
    <property type="match status" value="2"/>
</dbReference>